<comment type="caution">
    <text evidence="1">The sequence shown here is derived from an EMBL/GenBank/DDBJ whole genome shotgun (WGS) entry which is preliminary data.</text>
</comment>
<proteinExistence type="predicted"/>
<keyword evidence="2" id="KW-1185">Reference proteome</keyword>
<protein>
    <submittedName>
        <fullName evidence="1">Uncharacterized protein</fullName>
    </submittedName>
</protein>
<reference evidence="1" key="1">
    <citation type="submission" date="2021-01" db="EMBL/GenBank/DDBJ databases">
        <title>Adiantum capillus-veneris genome.</title>
        <authorList>
            <person name="Fang Y."/>
            <person name="Liao Q."/>
        </authorList>
    </citation>
    <scope>NUCLEOTIDE SEQUENCE</scope>
    <source>
        <strain evidence="1">H3</strain>
        <tissue evidence="1">Leaf</tissue>
    </source>
</reference>
<evidence type="ECO:0000313" key="2">
    <source>
        <dbReference type="Proteomes" id="UP000886520"/>
    </source>
</evidence>
<evidence type="ECO:0000313" key="1">
    <source>
        <dbReference type="EMBL" id="KAI5082452.1"/>
    </source>
</evidence>
<feature type="non-terminal residue" evidence="1">
    <location>
        <position position="140"/>
    </location>
</feature>
<name>A0A9D4VBM4_ADICA</name>
<sequence length="140" mass="14956">MLTPTCSYTDLGLSLHLGLLFRLLHLLYYAALQSSQLMASATPQAQAPSSPNGYFPSPALSCPSHPLELLIQPSFQRSQTATPWWPSSWSPASRPSLPKALDSLQGRHPLLAALDLAVHDLPQPHGALGLSLGLQIASAI</sequence>
<gene>
    <name evidence="1" type="ORF">GOP47_0002195</name>
</gene>
<dbReference type="AlphaFoldDB" id="A0A9D4VBM4"/>
<dbReference type="EMBL" id="JABFUD020000003">
    <property type="protein sequence ID" value="KAI5082452.1"/>
    <property type="molecule type" value="Genomic_DNA"/>
</dbReference>
<dbReference type="Proteomes" id="UP000886520">
    <property type="component" value="Chromosome 2"/>
</dbReference>
<accession>A0A9D4VBM4</accession>
<organism evidence="1 2">
    <name type="scientific">Adiantum capillus-veneris</name>
    <name type="common">Maidenhair fern</name>
    <dbReference type="NCBI Taxonomy" id="13818"/>
    <lineage>
        <taxon>Eukaryota</taxon>
        <taxon>Viridiplantae</taxon>
        <taxon>Streptophyta</taxon>
        <taxon>Embryophyta</taxon>
        <taxon>Tracheophyta</taxon>
        <taxon>Polypodiopsida</taxon>
        <taxon>Polypodiidae</taxon>
        <taxon>Polypodiales</taxon>
        <taxon>Pteridineae</taxon>
        <taxon>Pteridaceae</taxon>
        <taxon>Vittarioideae</taxon>
        <taxon>Adiantum</taxon>
    </lineage>
</organism>